<evidence type="ECO:0000256" key="8">
    <source>
        <dbReference type="SAM" id="SignalP"/>
    </source>
</evidence>
<keyword evidence="3" id="KW-0479">Metal-binding</keyword>
<dbReference type="OrthoDB" id="7197884at2"/>
<protein>
    <submittedName>
        <fullName evidence="9">Tannase/feruloyl esterase family alpha/beta hydrolase</fullName>
    </submittedName>
</protein>
<evidence type="ECO:0000256" key="6">
    <source>
        <dbReference type="ARBA" id="ARBA00022837"/>
    </source>
</evidence>
<evidence type="ECO:0000313" key="9">
    <source>
        <dbReference type="EMBL" id="TNY33577.1"/>
    </source>
</evidence>
<evidence type="ECO:0000256" key="5">
    <source>
        <dbReference type="ARBA" id="ARBA00022801"/>
    </source>
</evidence>
<evidence type="ECO:0000256" key="2">
    <source>
        <dbReference type="ARBA" id="ARBA00022487"/>
    </source>
</evidence>
<comment type="similarity">
    <text evidence="1">Belongs to the tannase family.</text>
</comment>
<dbReference type="GO" id="GO:0046872">
    <property type="term" value="F:metal ion binding"/>
    <property type="evidence" value="ECO:0007669"/>
    <property type="project" value="UniProtKB-KW"/>
</dbReference>
<dbReference type="GO" id="GO:0052689">
    <property type="term" value="F:carboxylic ester hydrolase activity"/>
    <property type="evidence" value="ECO:0007669"/>
    <property type="project" value="UniProtKB-KW"/>
</dbReference>
<evidence type="ECO:0000256" key="1">
    <source>
        <dbReference type="ARBA" id="ARBA00006249"/>
    </source>
</evidence>
<dbReference type="EMBL" id="VFFF01000001">
    <property type="protein sequence ID" value="TNY33577.1"/>
    <property type="molecule type" value="Genomic_DNA"/>
</dbReference>
<dbReference type="Pfam" id="PF07519">
    <property type="entry name" value="Tannase"/>
    <property type="match status" value="1"/>
</dbReference>
<feature type="chain" id="PRO_5022925775" evidence="8">
    <location>
        <begin position="31"/>
        <end position="548"/>
    </location>
</feature>
<dbReference type="AlphaFoldDB" id="A0A5C5GHJ4"/>
<proteinExistence type="inferred from homology"/>
<dbReference type="PANTHER" id="PTHR33938">
    <property type="entry name" value="FERULOYL ESTERASE B-RELATED"/>
    <property type="match status" value="1"/>
</dbReference>
<dbReference type="PANTHER" id="PTHR33938:SF15">
    <property type="entry name" value="FERULOYL ESTERASE B-RELATED"/>
    <property type="match status" value="1"/>
</dbReference>
<evidence type="ECO:0000256" key="3">
    <source>
        <dbReference type="ARBA" id="ARBA00022723"/>
    </source>
</evidence>
<comment type="caution">
    <text evidence="9">The sequence shown here is derived from an EMBL/GenBank/DDBJ whole genome shotgun (WGS) entry which is preliminary data.</text>
</comment>
<evidence type="ECO:0000256" key="7">
    <source>
        <dbReference type="ARBA" id="ARBA00023157"/>
    </source>
</evidence>
<keyword evidence="10" id="KW-1185">Reference proteome</keyword>
<keyword evidence="4 8" id="KW-0732">Signal</keyword>
<keyword evidence="2" id="KW-0719">Serine esterase</keyword>
<dbReference type="InterPro" id="IPR011118">
    <property type="entry name" value="Tannase/feruloyl_esterase"/>
</dbReference>
<organism evidence="9 10">
    <name type="scientific">Pelagovum pacificum</name>
    <dbReference type="NCBI Taxonomy" id="2588711"/>
    <lineage>
        <taxon>Bacteria</taxon>
        <taxon>Pseudomonadati</taxon>
        <taxon>Pseudomonadota</taxon>
        <taxon>Alphaproteobacteria</taxon>
        <taxon>Rhodobacterales</taxon>
        <taxon>Paracoccaceae</taxon>
        <taxon>Pelagovum</taxon>
    </lineage>
</organism>
<keyword evidence="6" id="KW-0106">Calcium</keyword>
<dbReference type="Proteomes" id="UP000314011">
    <property type="component" value="Unassembled WGS sequence"/>
</dbReference>
<keyword evidence="5 9" id="KW-0378">Hydrolase</keyword>
<evidence type="ECO:0000256" key="4">
    <source>
        <dbReference type="ARBA" id="ARBA00022729"/>
    </source>
</evidence>
<dbReference type="SUPFAM" id="SSF53474">
    <property type="entry name" value="alpha/beta-Hydrolases"/>
    <property type="match status" value="1"/>
</dbReference>
<feature type="signal peptide" evidence="8">
    <location>
        <begin position="1"/>
        <end position="30"/>
    </location>
</feature>
<dbReference type="InterPro" id="IPR029058">
    <property type="entry name" value="AB_hydrolase_fold"/>
</dbReference>
<name>A0A5C5GHJ4_9RHOB</name>
<accession>A0A5C5GHJ4</accession>
<keyword evidence="7" id="KW-1015">Disulfide bond</keyword>
<evidence type="ECO:0000313" key="10">
    <source>
        <dbReference type="Proteomes" id="UP000314011"/>
    </source>
</evidence>
<gene>
    <name evidence="9" type="ORF">FHY64_09960</name>
</gene>
<reference evidence="9 10" key="1">
    <citation type="submission" date="2019-06" db="EMBL/GenBank/DDBJ databases">
        <title>Genome of new Rhodobacteraceae sp. SM1903.</title>
        <authorList>
            <person name="Ren X."/>
        </authorList>
    </citation>
    <scope>NUCLEOTIDE SEQUENCE [LARGE SCALE GENOMIC DNA]</scope>
    <source>
        <strain evidence="9 10">SM1903</strain>
    </source>
</reference>
<sequence>MERGKAVGAPFGSSIAVLCALVGGTLSVSAQDEAVAEEDAAPVQISCADLAAVPFSGFTITSTFLGTATEARPQRCLVKAEIPPEQSETGESIGRPILFEALLPEEWSGRSVHFGFQGYGTEIPALTGADWQTPNAAEVFPFKAHALYGGDSGHRADDLPSPEDPASFASDPGMLADFAEGATAKVHAAAQTLIETRYGTPAELRYFVGFGDGGRQGLMAAQRRPEDYDGILAGEPIVDFTGLMLLRERAAHLFDDPRAYIPPEMLDIVKEEIRVQCDWLDGVSDGVIADWEGCAPDLAIIACAESESDRCLTFGQIEALNALHAPMSTDLTVHAGLPWGTSDWDTRYMGTPDIPPTARDRVADFRDWFVTPPIAPAPTPEDEVAEDDTDQEIVLVAPSPAPDADARIAELEQMLDAEDPDLGAFAAAGGHLTVYAGSLSEYPPGEMADLWRRMVRDLGRERVDSFVRFYVFPGVTHDRDVPEGMPAAADLFAALEVWVEFEGVPEGLVNSSPDGSATAERPLCPYPLVPRYDGEGPHAEAASFACAE</sequence>